<dbReference type="PANTHER" id="PTHR31798">
    <property type="entry name" value="HYDROXYPROLINE-RICH GLYCOPROTEIN-LIKE"/>
    <property type="match status" value="1"/>
</dbReference>
<dbReference type="AlphaFoldDB" id="A0A2I0A6D3"/>
<sequence>MMEMMAGNGGGGSIRAVAAAAGSVEARFPTPERRSRWSGCFGRFSCFGSQKGVKRIVPATRILDGNSYRNRGNVPHLAGPSTQNTNLNLSLLAPPSSPASFTNSLLPSTVQSPSCFLSMSANSPGGPSSTMFSTGPYAHETQLVSPPVFSTYTTEPSTAPLTPPPELAHFTTPSSPDVPFAQLLSSSLKLKRGGKENGVGYSSFVPCDFQNNYPLYPGSPMSSLISPASGTPRTGLSSPHPERDIITPELANSRNSASNLAVVRTSDSDFFSPDTSQLLYSSYPHSGARLSVSSKTCKQDPEEIEAYRASFGFSADEIATTQNYVEINDGLDVSFSMSPFCNSKPWLEQHPFIGMSIGGQKSTMLKPGSQNMSNYGERGPNVAADNEDPLAGADKPVSQSEGLLFSNASLNHSTEKNSEQASFSKSKSKRVRLSDSCSDAEIEYRRARSLKDVKNVLSLGSSPA</sequence>
<feature type="region of interest" description="Disordered" evidence="1">
    <location>
        <begin position="358"/>
        <end position="397"/>
    </location>
</feature>
<dbReference type="PANTHER" id="PTHR31798:SF3">
    <property type="entry name" value="OS01G0103800 PROTEIN"/>
    <property type="match status" value="1"/>
</dbReference>
<dbReference type="Proteomes" id="UP000236161">
    <property type="component" value="Unassembled WGS sequence"/>
</dbReference>
<keyword evidence="3" id="KW-1185">Reference proteome</keyword>
<dbReference type="InterPro" id="IPR040420">
    <property type="entry name" value="At1g76660-like"/>
</dbReference>
<protein>
    <recommendedName>
        <fullName evidence="4">Hydroxyproline-rich glycoprotein family protein</fullName>
    </recommendedName>
</protein>
<name>A0A2I0A6D3_9ASPA</name>
<accession>A0A2I0A6D3</accession>
<evidence type="ECO:0000256" key="1">
    <source>
        <dbReference type="SAM" id="MobiDB-lite"/>
    </source>
</evidence>
<dbReference type="EMBL" id="KZ452014">
    <property type="protein sequence ID" value="PKA51106.1"/>
    <property type="molecule type" value="Genomic_DNA"/>
</dbReference>
<dbReference type="STRING" id="1088818.A0A2I0A6D3"/>
<feature type="region of interest" description="Disordered" evidence="1">
    <location>
        <begin position="410"/>
        <end position="438"/>
    </location>
</feature>
<evidence type="ECO:0000313" key="2">
    <source>
        <dbReference type="EMBL" id="PKA51106.1"/>
    </source>
</evidence>
<feature type="compositionally biased region" description="Polar residues" evidence="1">
    <location>
        <begin position="224"/>
        <end position="237"/>
    </location>
</feature>
<dbReference type="OrthoDB" id="1927968at2759"/>
<organism evidence="2 3">
    <name type="scientific">Apostasia shenzhenica</name>
    <dbReference type="NCBI Taxonomy" id="1088818"/>
    <lineage>
        <taxon>Eukaryota</taxon>
        <taxon>Viridiplantae</taxon>
        <taxon>Streptophyta</taxon>
        <taxon>Embryophyta</taxon>
        <taxon>Tracheophyta</taxon>
        <taxon>Spermatophyta</taxon>
        <taxon>Magnoliopsida</taxon>
        <taxon>Liliopsida</taxon>
        <taxon>Asparagales</taxon>
        <taxon>Orchidaceae</taxon>
        <taxon>Apostasioideae</taxon>
        <taxon>Apostasia</taxon>
    </lineage>
</organism>
<proteinExistence type="predicted"/>
<gene>
    <name evidence="2" type="ORF">AXF42_Ash010546</name>
</gene>
<evidence type="ECO:0000313" key="3">
    <source>
        <dbReference type="Proteomes" id="UP000236161"/>
    </source>
</evidence>
<reference evidence="2 3" key="1">
    <citation type="journal article" date="2017" name="Nature">
        <title>The Apostasia genome and the evolution of orchids.</title>
        <authorList>
            <person name="Zhang G.Q."/>
            <person name="Liu K.W."/>
            <person name="Li Z."/>
            <person name="Lohaus R."/>
            <person name="Hsiao Y.Y."/>
            <person name="Niu S.C."/>
            <person name="Wang J.Y."/>
            <person name="Lin Y.C."/>
            <person name="Xu Q."/>
            <person name="Chen L.J."/>
            <person name="Yoshida K."/>
            <person name="Fujiwara S."/>
            <person name="Wang Z.W."/>
            <person name="Zhang Y.Q."/>
            <person name="Mitsuda N."/>
            <person name="Wang M."/>
            <person name="Liu G.H."/>
            <person name="Pecoraro L."/>
            <person name="Huang H.X."/>
            <person name="Xiao X.J."/>
            <person name="Lin M."/>
            <person name="Wu X.Y."/>
            <person name="Wu W.L."/>
            <person name="Chen Y.Y."/>
            <person name="Chang S.B."/>
            <person name="Sakamoto S."/>
            <person name="Ohme-Takagi M."/>
            <person name="Yagi M."/>
            <person name="Zeng S.J."/>
            <person name="Shen C.Y."/>
            <person name="Yeh C.M."/>
            <person name="Luo Y.B."/>
            <person name="Tsai W.C."/>
            <person name="Van de Peer Y."/>
            <person name="Liu Z.J."/>
        </authorList>
    </citation>
    <scope>NUCLEOTIDE SEQUENCE [LARGE SCALE GENOMIC DNA]</scope>
    <source>
        <strain evidence="3">cv. Shenzhen</strain>
        <tissue evidence="2">Stem</tissue>
    </source>
</reference>
<feature type="region of interest" description="Disordered" evidence="1">
    <location>
        <begin position="224"/>
        <end position="244"/>
    </location>
</feature>
<feature type="compositionally biased region" description="Polar residues" evidence="1">
    <location>
        <begin position="359"/>
        <end position="374"/>
    </location>
</feature>
<evidence type="ECO:0008006" key="4">
    <source>
        <dbReference type="Google" id="ProtNLM"/>
    </source>
</evidence>